<reference evidence="3" key="1">
    <citation type="journal article" date="2019" name="Int. J. Syst. Evol. Microbiol.">
        <title>The Global Catalogue of Microorganisms (GCM) 10K type strain sequencing project: providing services to taxonomists for standard genome sequencing and annotation.</title>
        <authorList>
            <consortium name="The Broad Institute Genomics Platform"/>
            <consortium name="The Broad Institute Genome Sequencing Center for Infectious Disease"/>
            <person name="Wu L."/>
            <person name="Ma J."/>
        </authorList>
    </citation>
    <scope>NUCLEOTIDE SEQUENCE [LARGE SCALE GENOMIC DNA]</scope>
    <source>
        <strain evidence="3">CCUG 59778</strain>
    </source>
</reference>
<feature type="domain" description="Thioredoxin" evidence="1">
    <location>
        <begin position="15"/>
        <end position="87"/>
    </location>
</feature>
<accession>A0ABV8WZ11</accession>
<dbReference type="SUPFAM" id="SSF52833">
    <property type="entry name" value="Thioredoxin-like"/>
    <property type="match status" value="1"/>
</dbReference>
<evidence type="ECO:0000313" key="3">
    <source>
        <dbReference type="Proteomes" id="UP001595817"/>
    </source>
</evidence>
<evidence type="ECO:0000259" key="1">
    <source>
        <dbReference type="Pfam" id="PF00085"/>
    </source>
</evidence>
<dbReference type="InterPro" id="IPR013766">
    <property type="entry name" value="Thioredoxin_domain"/>
</dbReference>
<keyword evidence="3" id="KW-1185">Reference proteome</keyword>
<dbReference type="EMBL" id="JBHSEC010000001">
    <property type="protein sequence ID" value="MFC4408886.1"/>
    <property type="molecule type" value="Genomic_DNA"/>
</dbReference>
<dbReference type="Proteomes" id="UP001595817">
    <property type="component" value="Unassembled WGS sequence"/>
</dbReference>
<dbReference type="CDD" id="cd02947">
    <property type="entry name" value="TRX_family"/>
    <property type="match status" value="1"/>
</dbReference>
<dbReference type="Gene3D" id="3.40.30.10">
    <property type="entry name" value="Glutaredoxin"/>
    <property type="match status" value="1"/>
</dbReference>
<organism evidence="2 3">
    <name type="scientific">Chungangia koreensis</name>
    <dbReference type="NCBI Taxonomy" id="752657"/>
    <lineage>
        <taxon>Bacteria</taxon>
        <taxon>Bacillati</taxon>
        <taxon>Bacillota</taxon>
        <taxon>Bacilli</taxon>
        <taxon>Lactobacillales</taxon>
        <taxon>Chungangia</taxon>
    </lineage>
</organism>
<protein>
    <submittedName>
        <fullName evidence="2">Thioredoxin family protein</fullName>
    </submittedName>
</protein>
<proteinExistence type="predicted"/>
<evidence type="ECO:0000313" key="2">
    <source>
        <dbReference type="EMBL" id="MFC4408886.1"/>
    </source>
</evidence>
<dbReference type="InterPro" id="IPR036249">
    <property type="entry name" value="Thioredoxin-like_sf"/>
</dbReference>
<gene>
    <name evidence="2" type="ORF">ACFOZY_00410</name>
</gene>
<dbReference type="Pfam" id="PF00085">
    <property type="entry name" value="Thioredoxin"/>
    <property type="match status" value="1"/>
</dbReference>
<sequence>MMRTFEELHTIEDVDSFIASHPLSFVYISRTGCSVCHALLPQVGELMEKFPEIRLAHINSAEVEEVAERFTVFSVPALLLFVDGKEYLREARAVHMSVFEEKLQKIYEGYLR</sequence>
<name>A0ABV8WZ11_9LACT</name>
<dbReference type="RefSeq" id="WP_378151058.1">
    <property type="nucleotide sequence ID" value="NZ_JBHSEC010000001.1"/>
</dbReference>
<comment type="caution">
    <text evidence="2">The sequence shown here is derived from an EMBL/GenBank/DDBJ whole genome shotgun (WGS) entry which is preliminary data.</text>
</comment>